<sequence>MSQDLFLSALQKATAGTLGLAELINTANTLSVTGAGDQAQQLYKIWAAFNPEHPQLYVAHFNRGCLQTQAGDLAGAIEALTAAITLDPEFMPGYINLGGVLERNGQPDEAISLWQTGLQKVAAITGQGFDYKLSTLKQLARILADTQKIEAAEAILRETLALDPTQRDVIEQYLAMRLVQCKWPVVEPLPGLDAQTQVTNTHPLSLAAYTDDPLLQLAAASRYVEMTADSPLELAASDRRHAPVDVQGRRLRVGYISSDLRDHAVGYLMAELWDLHDKAKVEVFAYYCGIPSVDALTLRTRGAVEHWTDIRPMTDAQAAAQIAQDGIDILVDVNGHTRESRTGVFALRPAPIQVNWLGYPGTMGSPYHHYIVADGWIVPPGSEIYYSEKVVRLPCYQPNDRKRFVAAERPTRAQAGLPDDAFVFCCFNGAQKISRATFERWLTILKRVEGSVLWLLESTPETHARLLAYAAGQGVAPERLIFAPKLHNSLHLARYPLADLFLDTAAYGAHTTASDALWMGVPMVTLSGRSFAARVCGSLVRASGLVDLVCASPDEYVERAVTLGHDRAQIAAYKAQLEANRDTCDLFNMEKLVSSLEDLYATMVVDYQQGALPRPDLTNLDVYMKVGVDHDHEGQEILAMEDYHGLYKAKLASRHLARPVVADNRLWTAQDIALTDGEPAVPEPQARLRRAAAD</sequence>
<gene>
    <name evidence="10" type="ORF">JKL49_09205</name>
</gene>
<comment type="pathway">
    <text evidence="1">Protein modification; protein glycosylation.</text>
</comment>
<protein>
    <recommendedName>
        <fullName evidence="3">protein O-GlcNAc transferase</fullName>
        <ecNumber evidence="3">2.4.1.255</ecNumber>
    </recommendedName>
</protein>
<keyword evidence="7 8" id="KW-0802">TPR repeat</keyword>
<dbReference type="Gene3D" id="3.40.50.2000">
    <property type="entry name" value="Glycogen Phosphorylase B"/>
    <property type="match status" value="1"/>
</dbReference>
<dbReference type="Pfam" id="PF13844">
    <property type="entry name" value="Glyco_transf_41"/>
    <property type="match status" value="2"/>
</dbReference>
<evidence type="ECO:0000313" key="11">
    <source>
        <dbReference type="Proteomes" id="UP000622580"/>
    </source>
</evidence>
<dbReference type="PANTHER" id="PTHR44366:SF1">
    <property type="entry name" value="UDP-N-ACETYLGLUCOSAMINE--PEPTIDE N-ACETYLGLUCOSAMINYLTRANSFERASE 110 KDA SUBUNIT"/>
    <property type="match status" value="1"/>
</dbReference>
<keyword evidence="4" id="KW-0328">Glycosyltransferase</keyword>
<dbReference type="GO" id="GO:0006493">
    <property type="term" value="P:protein O-linked glycosylation"/>
    <property type="evidence" value="ECO:0007669"/>
    <property type="project" value="InterPro"/>
</dbReference>
<reference evidence="10" key="1">
    <citation type="submission" date="2021-04" db="EMBL/GenBank/DDBJ databases">
        <title>Draft genome assembly of strain Phenylobacterium sp. 20VBR1 using MiniION and Illumina platforms.</title>
        <authorList>
            <person name="Thomas F.A."/>
            <person name="Krishnan K.P."/>
            <person name="Sinha R.K."/>
        </authorList>
    </citation>
    <scope>NUCLEOTIDE SEQUENCE</scope>
    <source>
        <strain evidence="10">20VBR1</strain>
    </source>
</reference>
<accession>A0A941HW88</accession>
<dbReference type="InterPro" id="IPR011990">
    <property type="entry name" value="TPR-like_helical_dom_sf"/>
</dbReference>
<organism evidence="10 11">
    <name type="scientific">Phenylobacterium glaciei</name>
    <dbReference type="NCBI Taxonomy" id="2803784"/>
    <lineage>
        <taxon>Bacteria</taxon>
        <taxon>Pseudomonadati</taxon>
        <taxon>Pseudomonadota</taxon>
        <taxon>Alphaproteobacteria</taxon>
        <taxon>Caulobacterales</taxon>
        <taxon>Caulobacteraceae</taxon>
        <taxon>Phenylobacterium</taxon>
    </lineage>
</organism>
<dbReference type="GO" id="GO:0097363">
    <property type="term" value="F:protein O-acetylglucosaminyltransferase activity"/>
    <property type="evidence" value="ECO:0007669"/>
    <property type="project" value="UniProtKB-EC"/>
</dbReference>
<name>A0A941HW88_9CAUL</name>
<evidence type="ECO:0000256" key="7">
    <source>
        <dbReference type="ARBA" id="ARBA00022803"/>
    </source>
</evidence>
<dbReference type="SUPFAM" id="SSF48452">
    <property type="entry name" value="TPR-like"/>
    <property type="match status" value="1"/>
</dbReference>
<comment type="similarity">
    <text evidence="2">Belongs to the glycosyltransferase 41 family. O-GlcNAc transferase subfamily.</text>
</comment>
<feature type="repeat" description="TPR" evidence="8">
    <location>
        <begin position="57"/>
        <end position="90"/>
    </location>
</feature>
<evidence type="ECO:0000259" key="9">
    <source>
        <dbReference type="Pfam" id="PF13844"/>
    </source>
</evidence>
<feature type="domain" description="O-GlcNAc transferase C-terminal" evidence="9">
    <location>
        <begin position="411"/>
        <end position="595"/>
    </location>
</feature>
<feature type="domain" description="O-GlcNAc transferase C-terminal" evidence="9">
    <location>
        <begin position="246"/>
        <end position="394"/>
    </location>
</feature>
<keyword evidence="6" id="KW-0677">Repeat</keyword>
<dbReference type="RefSeq" id="WP_215339911.1">
    <property type="nucleotide sequence ID" value="NZ_JAGSGD010000001.1"/>
</dbReference>
<evidence type="ECO:0000256" key="5">
    <source>
        <dbReference type="ARBA" id="ARBA00022679"/>
    </source>
</evidence>
<dbReference type="Gene3D" id="3.40.50.11380">
    <property type="match status" value="1"/>
</dbReference>
<dbReference type="InterPro" id="IPR037919">
    <property type="entry name" value="OGT"/>
</dbReference>
<dbReference type="Gene3D" id="1.25.40.10">
    <property type="entry name" value="Tetratricopeptide repeat domain"/>
    <property type="match status" value="1"/>
</dbReference>
<proteinExistence type="inferred from homology"/>
<comment type="caution">
    <text evidence="10">The sequence shown here is derived from an EMBL/GenBank/DDBJ whole genome shotgun (WGS) entry which is preliminary data.</text>
</comment>
<dbReference type="PROSITE" id="PS50005">
    <property type="entry name" value="TPR"/>
    <property type="match status" value="1"/>
</dbReference>
<evidence type="ECO:0000256" key="2">
    <source>
        <dbReference type="ARBA" id="ARBA00005386"/>
    </source>
</evidence>
<dbReference type="PANTHER" id="PTHR44366">
    <property type="entry name" value="UDP-N-ACETYLGLUCOSAMINE--PEPTIDE N-ACETYLGLUCOSAMINYLTRANSFERASE 110 KDA SUBUNIT"/>
    <property type="match status" value="1"/>
</dbReference>
<evidence type="ECO:0000256" key="3">
    <source>
        <dbReference type="ARBA" id="ARBA00011970"/>
    </source>
</evidence>
<keyword evidence="5 10" id="KW-0808">Transferase</keyword>
<keyword evidence="11" id="KW-1185">Reference proteome</keyword>
<dbReference type="SMART" id="SM00028">
    <property type="entry name" value="TPR"/>
    <property type="match status" value="3"/>
</dbReference>
<evidence type="ECO:0000256" key="8">
    <source>
        <dbReference type="PROSITE-ProRule" id="PRU00339"/>
    </source>
</evidence>
<evidence type="ECO:0000256" key="1">
    <source>
        <dbReference type="ARBA" id="ARBA00004922"/>
    </source>
</evidence>
<dbReference type="EMBL" id="JAGSGD010000001">
    <property type="protein sequence ID" value="MBR7619563.1"/>
    <property type="molecule type" value="Genomic_DNA"/>
</dbReference>
<evidence type="ECO:0000256" key="6">
    <source>
        <dbReference type="ARBA" id="ARBA00022737"/>
    </source>
</evidence>
<dbReference type="Proteomes" id="UP000622580">
    <property type="component" value="Unassembled WGS sequence"/>
</dbReference>
<dbReference type="EC" id="2.4.1.255" evidence="3"/>
<evidence type="ECO:0000256" key="4">
    <source>
        <dbReference type="ARBA" id="ARBA00022676"/>
    </source>
</evidence>
<dbReference type="InterPro" id="IPR029489">
    <property type="entry name" value="OGT/SEC/SPY_C"/>
</dbReference>
<dbReference type="InterPro" id="IPR019734">
    <property type="entry name" value="TPR_rpt"/>
</dbReference>
<dbReference type="Pfam" id="PF13181">
    <property type="entry name" value="TPR_8"/>
    <property type="match status" value="1"/>
</dbReference>
<evidence type="ECO:0000313" key="10">
    <source>
        <dbReference type="EMBL" id="MBR7619563.1"/>
    </source>
</evidence>
<dbReference type="AlphaFoldDB" id="A0A941HW88"/>